<dbReference type="EMBL" id="MU273723">
    <property type="protein sequence ID" value="KAI0028784.1"/>
    <property type="molecule type" value="Genomic_DNA"/>
</dbReference>
<accession>A0ACB8QAK6</accession>
<sequence length="374" mass="38178">MPTGNTVVSTNINVDGTLTLAKFYSTGGFGQHGNDGVNGSDPLFSQGSLQVNPATGLLGVVNSGSNTVSLFHIDPKEPSTLTQVGSSVATGGEFPVSLSFNDVGNMLCVLNAGFVNGIQCYGVDAKTGLSLIPGSWRPLNMNVTTPPAGPLGTASQVIFTADQQNVIAAIKGNPKANITGYLASWSLNGTALSSAYTRVELPAGAGAPFSIGSIPGQNALFSTDAAVGAAVYDLSGGPASAFASPATKVLAIPGQKAICWQAYSNVTKNFYVTDFLSSTITEVNVSSNLTASMVKQYDTLPGAAPVDNGVATFNGTDSYLYTLLANATSVHVMSLGAPGQASLVQVMDIAQAMTAANVPFNAQNLQGMAIYTKP</sequence>
<name>A0ACB8QAK6_9AGAM</name>
<dbReference type="Proteomes" id="UP000814128">
    <property type="component" value="Unassembled WGS sequence"/>
</dbReference>
<evidence type="ECO:0000313" key="1">
    <source>
        <dbReference type="EMBL" id="KAI0028784.1"/>
    </source>
</evidence>
<evidence type="ECO:0000313" key="2">
    <source>
        <dbReference type="Proteomes" id="UP000814128"/>
    </source>
</evidence>
<reference evidence="1" key="2">
    <citation type="journal article" date="2022" name="New Phytol.">
        <title>Evolutionary transition to the ectomycorrhizal habit in the genomes of a hyperdiverse lineage of mushroom-forming fungi.</title>
        <authorList>
            <person name="Looney B."/>
            <person name="Miyauchi S."/>
            <person name="Morin E."/>
            <person name="Drula E."/>
            <person name="Courty P.E."/>
            <person name="Kohler A."/>
            <person name="Kuo A."/>
            <person name="LaButti K."/>
            <person name="Pangilinan J."/>
            <person name="Lipzen A."/>
            <person name="Riley R."/>
            <person name="Andreopoulos W."/>
            <person name="He G."/>
            <person name="Johnson J."/>
            <person name="Nolan M."/>
            <person name="Tritt A."/>
            <person name="Barry K.W."/>
            <person name="Grigoriev I.V."/>
            <person name="Nagy L.G."/>
            <person name="Hibbett D."/>
            <person name="Henrissat B."/>
            <person name="Matheny P.B."/>
            <person name="Labbe J."/>
            <person name="Martin F.M."/>
        </authorList>
    </citation>
    <scope>NUCLEOTIDE SEQUENCE</scope>
    <source>
        <strain evidence="1">EC-137</strain>
    </source>
</reference>
<comment type="caution">
    <text evidence="1">The sequence shown here is derived from an EMBL/GenBank/DDBJ whole genome shotgun (WGS) entry which is preliminary data.</text>
</comment>
<proteinExistence type="predicted"/>
<gene>
    <name evidence="1" type="ORF">K488DRAFT_73507</name>
</gene>
<organism evidence="1 2">
    <name type="scientific">Vararia minispora EC-137</name>
    <dbReference type="NCBI Taxonomy" id="1314806"/>
    <lineage>
        <taxon>Eukaryota</taxon>
        <taxon>Fungi</taxon>
        <taxon>Dikarya</taxon>
        <taxon>Basidiomycota</taxon>
        <taxon>Agaricomycotina</taxon>
        <taxon>Agaricomycetes</taxon>
        <taxon>Russulales</taxon>
        <taxon>Lachnocladiaceae</taxon>
        <taxon>Vararia</taxon>
    </lineage>
</organism>
<protein>
    <submittedName>
        <fullName evidence="1">Uncharacterized protein</fullName>
    </submittedName>
</protein>
<keyword evidence="2" id="KW-1185">Reference proteome</keyword>
<reference evidence="1" key="1">
    <citation type="submission" date="2021-02" db="EMBL/GenBank/DDBJ databases">
        <authorList>
            <consortium name="DOE Joint Genome Institute"/>
            <person name="Ahrendt S."/>
            <person name="Looney B.P."/>
            <person name="Miyauchi S."/>
            <person name="Morin E."/>
            <person name="Drula E."/>
            <person name="Courty P.E."/>
            <person name="Chicoki N."/>
            <person name="Fauchery L."/>
            <person name="Kohler A."/>
            <person name="Kuo A."/>
            <person name="Labutti K."/>
            <person name="Pangilinan J."/>
            <person name="Lipzen A."/>
            <person name="Riley R."/>
            <person name="Andreopoulos W."/>
            <person name="He G."/>
            <person name="Johnson J."/>
            <person name="Barry K.W."/>
            <person name="Grigoriev I.V."/>
            <person name="Nagy L."/>
            <person name="Hibbett D."/>
            <person name="Henrissat B."/>
            <person name="Matheny P.B."/>
            <person name="Labbe J."/>
            <person name="Martin F."/>
        </authorList>
    </citation>
    <scope>NUCLEOTIDE SEQUENCE</scope>
    <source>
        <strain evidence="1">EC-137</strain>
    </source>
</reference>